<reference evidence="1 2" key="1">
    <citation type="submission" date="2019-05" db="EMBL/GenBank/DDBJ databases">
        <title>Another draft genome of Portunus trituberculatus and its Hox gene families provides insights of decapod evolution.</title>
        <authorList>
            <person name="Jeong J.-H."/>
            <person name="Song I."/>
            <person name="Kim S."/>
            <person name="Choi T."/>
            <person name="Kim D."/>
            <person name="Ryu S."/>
            <person name="Kim W."/>
        </authorList>
    </citation>
    <scope>NUCLEOTIDE SEQUENCE [LARGE SCALE GENOMIC DNA]</scope>
    <source>
        <tissue evidence="1">Muscle</tissue>
    </source>
</reference>
<dbReference type="Proteomes" id="UP000324222">
    <property type="component" value="Unassembled WGS sequence"/>
</dbReference>
<comment type="caution">
    <text evidence="1">The sequence shown here is derived from an EMBL/GenBank/DDBJ whole genome shotgun (WGS) entry which is preliminary data.</text>
</comment>
<dbReference type="EMBL" id="VSRR010000542">
    <property type="protein sequence ID" value="MPC16838.1"/>
    <property type="molecule type" value="Genomic_DNA"/>
</dbReference>
<sequence>MGVGWGVAGRDMRNNAKLRICIQFVTNASLQCHHSSMTAQLWLVGTQQPLGSNQSVVGFEPGVEQGEDVQSTSVNESIDADAASMILIDSPKLATFNRSDQAYNIKATQ</sequence>
<evidence type="ECO:0000313" key="2">
    <source>
        <dbReference type="Proteomes" id="UP000324222"/>
    </source>
</evidence>
<protein>
    <submittedName>
        <fullName evidence="1">Uncharacterized protein</fullName>
    </submittedName>
</protein>
<organism evidence="1 2">
    <name type="scientific">Portunus trituberculatus</name>
    <name type="common">Swimming crab</name>
    <name type="synonym">Neptunus trituberculatus</name>
    <dbReference type="NCBI Taxonomy" id="210409"/>
    <lineage>
        <taxon>Eukaryota</taxon>
        <taxon>Metazoa</taxon>
        <taxon>Ecdysozoa</taxon>
        <taxon>Arthropoda</taxon>
        <taxon>Crustacea</taxon>
        <taxon>Multicrustacea</taxon>
        <taxon>Malacostraca</taxon>
        <taxon>Eumalacostraca</taxon>
        <taxon>Eucarida</taxon>
        <taxon>Decapoda</taxon>
        <taxon>Pleocyemata</taxon>
        <taxon>Brachyura</taxon>
        <taxon>Eubrachyura</taxon>
        <taxon>Portunoidea</taxon>
        <taxon>Portunidae</taxon>
        <taxon>Portuninae</taxon>
        <taxon>Portunus</taxon>
    </lineage>
</organism>
<dbReference type="AlphaFoldDB" id="A0A5B7D6D6"/>
<name>A0A5B7D6D6_PORTR</name>
<gene>
    <name evidence="1" type="ORF">E2C01_009674</name>
</gene>
<proteinExistence type="predicted"/>
<accession>A0A5B7D6D6</accession>
<keyword evidence="2" id="KW-1185">Reference proteome</keyword>
<evidence type="ECO:0000313" key="1">
    <source>
        <dbReference type="EMBL" id="MPC16838.1"/>
    </source>
</evidence>